<sequence>ELLECSTTQSPKIHTIFGVIGILKLLLVKLLDKRDRLDAIEEIEAKATFWSEEDNQATHDLDIISPDASHNLCCSLQRLHELGNESKLLPLWRQIYGTGKQGFQNRIVLPGTGGTRMWRRGADTEGYVANFVESEQILQSNGFTASFVQVG</sequence>
<feature type="domain" description="SAC" evidence="1">
    <location>
        <begin position="114"/>
        <end position="151"/>
    </location>
</feature>
<dbReference type="AlphaFoldDB" id="A0A426Z601"/>
<protein>
    <recommendedName>
        <fullName evidence="1">SAC domain-containing protein</fullName>
    </recommendedName>
</protein>
<feature type="non-terminal residue" evidence="2">
    <location>
        <position position="1"/>
    </location>
</feature>
<dbReference type="PROSITE" id="PS50275">
    <property type="entry name" value="SAC"/>
    <property type="match status" value="1"/>
</dbReference>
<dbReference type="EMBL" id="AMZH03008222">
    <property type="protein sequence ID" value="RRT59417.1"/>
    <property type="molecule type" value="Genomic_DNA"/>
</dbReference>
<dbReference type="GO" id="GO:0005783">
    <property type="term" value="C:endoplasmic reticulum"/>
    <property type="evidence" value="ECO:0007669"/>
    <property type="project" value="TreeGrafter"/>
</dbReference>
<evidence type="ECO:0000313" key="2">
    <source>
        <dbReference type="EMBL" id="RRT59417.1"/>
    </source>
</evidence>
<dbReference type="PANTHER" id="PTHR45662:SF2">
    <property type="entry name" value="PHOSPHATIDYLINOSITOL-3-PHOSPHATASE SAC1"/>
    <property type="match status" value="1"/>
</dbReference>
<dbReference type="GO" id="GO:0043812">
    <property type="term" value="F:phosphatidylinositol-4-phosphate phosphatase activity"/>
    <property type="evidence" value="ECO:0007669"/>
    <property type="project" value="TreeGrafter"/>
</dbReference>
<evidence type="ECO:0000313" key="3">
    <source>
        <dbReference type="Proteomes" id="UP000287651"/>
    </source>
</evidence>
<evidence type="ECO:0000259" key="1">
    <source>
        <dbReference type="PROSITE" id="PS50275"/>
    </source>
</evidence>
<reference evidence="2 3" key="1">
    <citation type="journal article" date="2014" name="Agronomy (Basel)">
        <title>A Draft Genome Sequence for Ensete ventricosum, the Drought-Tolerant Tree Against Hunger.</title>
        <authorList>
            <person name="Harrison J."/>
            <person name="Moore K.A."/>
            <person name="Paszkiewicz K."/>
            <person name="Jones T."/>
            <person name="Grant M."/>
            <person name="Ambacheew D."/>
            <person name="Muzemil S."/>
            <person name="Studholme D.J."/>
        </authorList>
    </citation>
    <scope>NUCLEOTIDE SEQUENCE [LARGE SCALE GENOMIC DNA]</scope>
</reference>
<dbReference type="PANTHER" id="PTHR45662">
    <property type="entry name" value="PHOSPHATIDYLINOSITIDE PHOSPHATASE SAC1"/>
    <property type="match status" value="1"/>
</dbReference>
<dbReference type="Proteomes" id="UP000287651">
    <property type="component" value="Unassembled WGS sequence"/>
</dbReference>
<dbReference type="Pfam" id="PF02383">
    <property type="entry name" value="Syja_N"/>
    <property type="match status" value="1"/>
</dbReference>
<organism evidence="2 3">
    <name type="scientific">Ensete ventricosum</name>
    <name type="common">Abyssinian banana</name>
    <name type="synonym">Musa ensete</name>
    <dbReference type="NCBI Taxonomy" id="4639"/>
    <lineage>
        <taxon>Eukaryota</taxon>
        <taxon>Viridiplantae</taxon>
        <taxon>Streptophyta</taxon>
        <taxon>Embryophyta</taxon>
        <taxon>Tracheophyta</taxon>
        <taxon>Spermatophyta</taxon>
        <taxon>Magnoliopsida</taxon>
        <taxon>Liliopsida</taxon>
        <taxon>Zingiberales</taxon>
        <taxon>Musaceae</taxon>
        <taxon>Ensete</taxon>
    </lineage>
</organism>
<name>A0A426Z601_ENSVE</name>
<dbReference type="GO" id="GO:0046856">
    <property type="term" value="P:phosphatidylinositol dephosphorylation"/>
    <property type="evidence" value="ECO:0007669"/>
    <property type="project" value="TreeGrafter"/>
</dbReference>
<gene>
    <name evidence="2" type="ORF">B296_00045836</name>
</gene>
<dbReference type="InterPro" id="IPR002013">
    <property type="entry name" value="SAC_dom"/>
</dbReference>
<comment type="caution">
    <text evidence="2">The sequence shown here is derived from an EMBL/GenBank/DDBJ whole genome shotgun (WGS) entry which is preliminary data.</text>
</comment>
<accession>A0A426Z601</accession>
<proteinExistence type="predicted"/>